<keyword evidence="2" id="KW-1185">Reference proteome</keyword>
<protein>
    <submittedName>
        <fullName evidence="1">Rpn family recombination-promoting nuclease/putative transposase</fullName>
    </submittedName>
</protein>
<reference evidence="1 2" key="1">
    <citation type="journal article" date="2020" name="ISME J.">
        <title>Comparative genomics reveals insights into cyanobacterial evolution and habitat adaptation.</title>
        <authorList>
            <person name="Chen M.Y."/>
            <person name="Teng W.K."/>
            <person name="Zhao L."/>
            <person name="Hu C.X."/>
            <person name="Zhou Y.K."/>
            <person name="Han B.P."/>
            <person name="Song L.R."/>
            <person name="Shu W.S."/>
        </authorList>
    </citation>
    <scope>NUCLEOTIDE SEQUENCE [LARGE SCALE GENOMIC DNA]</scope>
    <source>
        <strain evidence="1 2">FACHB-196</strain>
    </source>
</reference>
<gene>
    <name evidence="1" type="ORF">H6G59_20415</name>
</gene>
<dbReference type="Proteomes" id="UP000640531">
    <property type="component" value="Unassembled WGS sequence"/>
</dbReference>
<comment type="caution">
    <text evidence="1">The sequence shown here is derived from an EMBL/GenBank/DDBJ whole genome shotgun (WGS) entry which is preliminary data.</text>
</comment>
<sequence>MFSSKYTKYQLVVEKQETAIDHTKQLIQKSRQQLTDASKRQKVLELLETILVYKLSNLTRQEIEAMFTLDELKQTRYFREVAEEANVAGKLEGKLETVPLLLQLGLTVEQIAANLGVDIEAVRKVAEKSVDETPSE</sequence>
<accession>A0ABR8FK93</accession>
<dbReference type="Pfam" id="PF11103">
    <property type="entry name" value="DUF2887"/>
    <property type="match status" value="1"/>
</dbReference>
<dbReference type="InterPro" id="IPR022573">
    <property type="entry name" value="DUF2887"/>
</dbReference>
<evidence type="ECO:0000313" key="1">
    <source>
        <dbReference type="EMBL" id="MBD2570216.1"/>
    </source>
</evidence>
<dbReference type="EMBL" id="JACJST010000022">
    <property type="protein sequence ID" value="MBD2570216.1"/>
    <property type="molecule type" value="Genomic_DNA"/>
</dbReference>
<organism evidence="1 2">
    <name type="scientific">Anabaena lutea FACHB-196</name>
    <dbReference type="NCBI Taxonomy" id="2692881"/>
    <lineage>
        <taxon>Bacteria</taxon>
        <taxon>Bacillati</taxon>
        <taxon>Cyanobacteriota</taxon>
        <taxon>Cyanophyceae</taxon>
        <taxon>Nostocales</taxon>
        <taxon>Nostocaceae</taxon>
        <taxon>Anabaena</taxon>
    </lineage>
</organism>
<name>A0ABR8FK93_9NOST</name>
<proteinExistence type="predicted"/>
<evidence type="ECO:0000313" key="2">
    <source>
        <dbReference type="Proteomes" id="UP000640531"/>
    </source>
</evidence>